<evidence type="ECO:0000256" key="4">
    <source>
        <dbReference type="ARBA" id="ARBA00023136"/>
    </source>
</evidence>
<dbReference type="SUPFAM" id="SSF103473">
    <property type="entry name" value="MFS general substrate transporter"/>
    <property type="match status" value="1"/>
</dbReference>
<dbReference type="AlphaFoldDB" id="A0A840W5W1"/>
<feature type="transmembrane region" description="Helical" evidence="6">
    <location>
        <begin position="14"/>
        <end position="35"/>
    </location>
</feature>
<sequence>MSGSGAHGSHTRQVSVVVTVVFVIHLGQMTLNPIIAPLAREVGLSEWQIGVTISTAALMLVLTSAPWGRRSQTRGRKPVLVASMLIALTAMVLFVLVAHLGMSGVLTGTALFALFVLLRGALFGLAISAAVPTAQGYVADVTHDEQSRVSGMARIGSAQGLSMIGGSLIGGVLAGFGVMVSLTAVPVLVAAGLFLAAVVLRSEPRATPIEAPVPVRAADPRLWPFLVAGFGMFTALGFIQVITGFIAQDRFGLDASTTGVVTGGALPTASTALYSLWPPLPILTGGITMLAVFAFVLLHPVCAVFPDNRRCRRGDRGNERGPGQRERPSPGRHGPGAVFADPSLTYR</sequence>
<comment type="subcellular location">
    <subcellularLocation>
        <location evidence="1">Cell membrane</location>
        <topology evidence="1">Multi-pass membrane protein</topology>
    </subcellularLocation>
</comment>
<feature type="transmembrane region" description="Helical" evidence="6">
    <location>
        <begin position="110"/>
        <end position="134"/>
    </location>
</feature>
<keyword evidence="3 6" id="KW-1133">Transmembrane helix</keyword>
<keyword evidence="4 6" id="KW-0472">Membrane</keyword>
<protein>
    <submittedName>
        <fullName evidence="8">MFS family permease</fullName>
    </submittedName>
</protein>
<evidence type="ECO:0000256" key="6">
    <source>
        <dbReference type="SAM" id="Phobius"/>
    </source>
</evidence>
<comment type="caution">
    <text evidence="8">The sequence shown here is derived from an EMBL/GenBank/DDBJ whole genome shotgun (WGS) entry which is preliminary data.</text>
</comment>
<gene>
    <name evidence="8" type="ORF">HNR07_001870</name>
</gene>
<feature type="transmembrane region" description="Helical" evidence="6">
    <location>
        <begin position="282"/>
        <end position="306"/>
    </location>
</feature>
<keyword evidence="2 6" id="KW-0812">Transmembrane</keyword>
<name>A0A840W5W1_9ACTN</name>
<feature type="domain" description="Major facilitator superfamily (MFS) profile" evidence="7">
    <location>
        <begin position="13"/>
        <end position="347"/>
    </location>
</feature>
<organism evidence="8 9">
    <name type="scientific">Nocardiopsis metallicus</name>
    <dbReference type="NCBI Taxonomy" id="179819"/>
    <lineage>
        <taxon>Bacteria</taxon>
        <taxon>Bacillati</taxon>
        <taxon>Actinomycetota</taxon>
        <taxon>Actinomycetes</taxon>
        <taxon>Streptosporangiales</taxon>
        <taxon>Nocardiopsidaceae</taxon>
        <taxon>Nocardiopsis</taxon>
    </lineage>
</organism>
<feature type="transmembrane region" description="Helical" evidence="6">
    <location>
        <begin position="79"/>
        <end position="98"/>
    </location>
</feature>
<feature type="transmembrane region" description="Helical" evidence="6">
    <location>
        <begin position="222"/>
        <end position="247"/>
    </location>
</feature>
<accession>A0A840W5W1</accession>
<feature type="transmembrane region" description="Helical" evidence="6">
    <location>
        <begin position="182"/>
        <end position="201"/>
    </location>
</feature>
<dbReference type="InterPro" id="IPR020846">
    <property type="entry name" value="MFS_dom"/>
</dbReference>
<feature type="transmembrane region" description="Helical" evidence="6">
    <location>
        <begin position="47"/>
        <end position="67"/>
    </location>
</feature>
<evidence type="ECO:0000256" key="5">
    <source>
        <dbReference type="SAM" id="MobiDB-lite"/>
    </source>
</evidence>
<reference evidence="8 9" key="1">
    <citation type="submission" date="2020-08" db="EMBL/GenBank/DDBJ databases">
        <title>Sequencing the genomes of 1000 actinobacteria strains.</title>
        <authorList>
            <person name="Klenk H.-P."/>
        </authorList>
    </citation>
    <scope>NUCLEOTIDE SEQUENCE [LARGE SCALE GENOMIC DNA]</scope>
    <source>
        <strain evidence="8 9">DSM 44598</strain>
    </source>
</reference>
<feature type="region of interest" description="Disordered" evidence="5">
    <location>
        <begin position="310"/>
        <end position="347"/>
    </location>
</feature>
<dbReference type="GO" id="GO:0022857">
    <property type="term" value="F:transmembrane transporter activity"/>
    <property type="evidence" value="ECO:0007669"/>
    <property type="project" value="InterPro"/>
</dbReference>
<dbReference type="InterPro" id="IPR036259">
    <property type="entry name" value="MFS_trans_sf"/>
</dbReference>
<dbReference type="Proteomes" id="UP000579647">
    <property type="component" value="Unassembled WGS sequence"/>
</dbReference>
<evidence type="ECO:0000256" key="1">
    <source>
        <dbReference type="ARBA" id="ARBA00004651"/>
    </source>
</evidence>
<dbReference type="InterPro" id="IPR011701">
    <property type="entry name" value="MFS"/>
</dbReference>
<dbReference type="Gene3D" id="1.20.1250.20">
    <property type="entry name" value="MFS general substrate transporter like domains"/>
    <property type="match status" value="1"/>
</dbReference>
<proteinExistence type="predicted"/>
<evidence type="ECO:0000256" key="3">
    <source>
        <dbReference type="ARBA" id="ARBA00022989"/>
    </source>
</evidence>
<evidence type="ECO:0000259" key="7">
    <source>
        <dbReference type="PROSITE" id="PS50850"/>
    </source>
</evidence>
<evidence type="ECO:0000256" key="2">
    <source>
        <dbReference type="ARBA" id="ARBA00022692"/>
    </source>
</evidence>
<dbReference type="RefSeq" id="WP_184364335.1">
    <property type="nucleotide sequence ID" value="NZ_BAAAKM010000086.1"/>
</dbReference>
<dbReference type="PROSITE" id="PS50850">
    <property type="entry name" value="MFS"/>
    <property type="match status" value="1"/>
</dbReference>
<dbReference type="PANTHER" id="PTHR23546">
    <property type="entry name" value="TRANSPORT PROTEIN"/>
    <property type="match status" value="1"/>
</dbReference>
<dbReference type="PANTHER" id="PTHR23546:SF1">
    <property type="entry name" value="MEMBRANE PROTEIN"/>
    <property type="match status" value="1"/>
</dbReference>
<feature type="transmembrane region" description="Helical" evidence="6">
    <location>
        <begin position="155"/>
        <end position="176"/>
    </location>
</feature>
<dbReference type="Pfam" id="PF07690">
    <property type="entry name" value="MFS_1"/>
    <property type="match status" value="1"/>
</dbReference>
<dbReference type="EMBL" id="JACHDO010000001">
    <property type="protein sequence ID" value="MBB5490733.1"/>
    <property type="molecule type" value="Genomic_DNA"/>
</dbReference>
<feature type="compositionally biased region" description="Basic and acidic residues" evidence="5">
    <location>
        <begin position="314"/>
        <end position="329"/>
    </location>
</feature>
<keyword evidence="9" id="KW-1185">Reference proteome</keyword>
<evidence type="ECO:0000313" key="8">
    <source>
        <dbReference type="EMBL" id="MBB5490733.1"/>
    </source>
</evidence>
<dbReference type="GO" id="GO:0005886">
    <property type="term" value="C:plasma membrane"/>
    <property type="evidence" value="ECO:0007669"/>
    <property type="project" value="UniProtKB-SubCell"/>
</dbReference>
<evidence type="ECO:0000313" key="9">
    <source>
        <dbReference type="Proteomes" id="UP000579647"/>
    </source>
</evidence>